<feature type="signal peptide" evidence="1">
    <location>
        <begin position="1"/>
        <end position="21"/>
    </location>
</feature>
<dbReference type="OrthoDB" id="9849235at2"/>
<evidence type="ECO:0008006" key="4">
    <source>
        <dbReference type="Google" id="ProtNLM"/>
    </source>
</evidence>
<dbReference type="PROSITE" id="PS51257">
    <property type="entry name" value="PROKAR_LIPOPROTEIN"/>
    <property type="match status" value="1"/>
</dbReference>
<evidence type="ECO:0000313" key="3">
    <source>
        <dbReference type="Proteomes" id="UP000249547"/>
    </source>
</evidence>
<organism evidence="2 3">
    <name type="scientific">Chitinophaga skermanii</name>
    <dbReference type="NCBI Taxonomy" id="331697"/>
    <lineage>
        <taxon>Bacteria</taxon>
        <taxon>Pseudomonadati</taxon>
        <taxon>Bacteroidota</taxon>
        <taxon>Chitinophagia</taxon>
        <taxon>Chitinophagales</taxon>
        <taxon>Chitinophagaceae</taxon>
        <taxon>Chitinophaga</taxon>
    </lineage>
</organism>
<protein>
    <recommendedName>
        <fullName evidence="4">Lipoprotein</fullName>
    </recommendedName>
</protein>
<proteinExistence type="predicted"/>
<evidence type="ECO:0000313" key="2">
    <source>
        <dbReference type="EMBL" id="RAJ06771.1"/>
    </source>
</evidence>
<comment type="caution">
    <text evidence="2">The sequence shown here is derived from an EMBL/GenBank/DDBJ whole genome shotgun (WGS) entry which is preliminary data.</text>
</comment>
<dbReference type="RefSeq" id="WP_148707261.1">
    <property type="nucleotide sequence ID" value="NZ_QLLL01000003.1"/>
</dbReference>
<evidence type="ECO:0000256" key="1">
    <source>
        <dbReference type="SAM" id="SignalP"/>
    </source>
</evidence>
<accession>A0A327QR96</accession>
<dbReference type="EMBL" id="QLLL01000003">
    <property type="protein sequence ID" value="RAJ06771.1"/>
    <property type="molecule type" value="Genomic_DNA"/>
</dbReference>
<reference evidence="2 3" key="1">
    <citation type="submission" date="2018-06" db="EMBL/GenBank/DDBJ databases">
        <title>Genomic Encyclopedia of Archaeal and Bacterial Type Strains, Phase II (KMG-II): from individual species to whole genera.</title>
        <authorList>
            <person name="Goeker M."/>
        </authorList>
    </citation>
    <scope>NUCLEOTIDE SEQUENCE [LARGE SCALE GENOMIC DNA]</scope>
    <source>
        <strain evidence="2 3">DSM 23857</strain>
    </source>
</reference>
<dbReference type="AlphaFoldDB" id="A0A327QR96"/>
<keyword evidence="3" id="KW-1185">Reference proteome</keyword>
<keyword evidence="1" id="KW-0732">Signal</keyword>
<feature type="chain" id="PRO_5016363443" description="Lipoprotein" evidence="1">
    <location>
        <begin position="22"/>
        <end position="202"/>
    </location>
</feature>
<dbReference type="Proteomes" id="UP000249547">
    <property type="component" value="Unassembled WGS sequence"/>
</dbReference>
<gene>
    <name evidence="2" type="ORF">LX64_01898</name>
</gene>
<sequence length="202" mass="22613">MKGLLLLLACCYLMSACKNNASKQAVEQENVLVPDTLLYNDSAFLFYEKVPNGKYLLTWGRNADNPVGQDTLGPMPKGLPTVRWQNAAAICIEGDCGSACTFAYILPLEKLSKSKHYLFPLSYNPDQSLICYSSNRVKDKALATVENYITGKQMQILLPYFPGTAPYATIDSVSFVKNNQLYIEWKHITGKKMKKTIPIKLK</sequence>
<name>A0A327QR96_9BACT</name>